<feature type="compositionally biased region" description="Polar residues" evidence="11">
    <location>
        <begin position="793"/>
        <end position="806"/>
    </location>
</feature>
<feature type="compositionally biased region" description="Basic and acidic residues" evidence="11">
    <location>
        <begin position="1853"/>
        <end position="1866"/>
    </location>
</feature>
<evidence type="ECO:0000313" key="15">
    <source>
        <dbReference type="EMBL" id="RDW83859.1"/>
    </source>
</evidence>
<dbReference type="Proteomes" id="UP000256690">
    <property type="component" value="Unassembled WGS sequence"/>
</dbReference>
<feature type="compositionally biased region" description="Polar residues" evidence="11">
    <location>
        <begin position="872"/>
        <end position="895"/>
    </location>
</feature>
<evidence type="ECO:0000256" key="8">
    <source>
        <dbReference type="ARBA" id="ARBA00023136"/>
    </source>
</evidence>
<protein>
    <recommendedName>
        <fullName evidence="10">Protein transport protein sec16</fullName>
    </recommendedName>
</protein>
<sequence length="2004" mass="211827">MENHEAFVSWNPALRSDSNATIEDTPTPTPAPETVPVDAPPTSATDDANPDTVTALDATEPVSIGPAPMETEAPPATTSEVADTDVAQVATESDNVEPAAPADTTEAPSIPHDVVPDVVEPLKAEATALLEATEEPSIAQDAAPDVAEPSIAEATAEATVEAAGPENIANVSSIPQDTVPDVTEPSEAEATARLEATHPSEATETPSASQEAVPNVTEPSSAEVATPVDTADPAPIPQDTAPEVAVSPRVEAITPPDTTKAETVTGEEFDQTETREDFREEAAELLSAAVNENQDQETNLFEPKPESEPSAAPEDGYNRLQSTQQEDEPEVQTHQLEVDTSVNAVPGSSDYPAAGWVYQQTPADYAASGNGEISSTNHDLWGSPKSVDNGEDRFFDQLRTQTKPIYFPPEESRFEEGVPLLDGSAETPVEPAPVEPAAPQPSQLDHVFEGDEDEDDGFFNSAQKPVENEPEEPFHIHRKSTSQVLGSLGANQDGIASPLSPTAEEFDDILAAAASKSPEKVEEPATEEDLAAKWQAELSDDELDAAPAEEDLAAKWQAELDDDDLLLDDEVGDATQDSSGLANGDGVDHNLQALGSPFGTPQSAGRPKPAQSAYTPHQPSTADLVQGVPIPGSAPPATSAPYNANYFQPQPELPAPMTRAESFADRQKEGYKSPYDLPEDLAPRRKPAPRPVVPPAATMPAPPPRSSSIPAPPPPQLTSGVPVPPISAATLPSTATPAAPAVPTPKNFYEELPLAPAQPRSRPADSGRYTPNPSTASPAVVQPPPPAQPATNHYAQLSGDPTQPQLHQPERLGPYATTLTPSAQSAPAVPTVNSRYSPKPPTLQPGVKPPVSPRYSPAPPPPAAAPPPPQRYVSQPSVLPGQTVTLPFQPRTSSPLAHHEKVSYQPSEPPRKSSLAQPTSPVAVQPPHIETAATVSPRSSLDASSLQQTSPPRNPYAPPSYIEEFSRRVSHANNNPSAYTPPPEASPFVPPRRSQTQSPTQQQAGPRLSVPTVDPLKRPASVHAPSSPTKASNAYAPVQPPSHNRAVSQSLEFIPPSDGQELDPLQRWRGAPIFKFGFGGTVLSSFPKHIPRYSAGHTTPKIKPMPGEVKTAQLKDVLAYPEPIVQHPGPLKNKSKKKDLVSWLSSKIAALENQGVPQHLQAYPDSQKRHEEKALLWKTVRVLVEHDGGAQSTPELQKSLRGVLFPHLQNDVSNPTYTDPIQSFAAEPLNASSLSDSPDTKSLGSIHNNLLLGEREKAVWNAADNRLWGHAMIIASTLDKSVWKQVVQEFVRREVRSSSGNAESLAALYEIFAGNFEESVDELVPPSARAGLQMVSKVDGQGASRNSLAGLESWKDTLGLVLSNRSPQDHQALLALGRLLLSYGRIEAAHICLIFSRAAVFGGPDDPQANIVLLGADHVHSSPAALLDDDAILLTEAYEYATSVLAASPSSALPHLLAFKLVHAWSLTDKGHKSEAQQYCDAIAAALKATTKPSGYHNQHLFFGVDELSARLKQTTGDGGSWISKPSMEKVSSSMWNKFSNFVAGDDSDAASTGSAKGGEAGFGPFAQISGTPTVSRSPSVTDLYGQYPMPAAQPIPTAGPSRYQPNNQYAPNSPDQGRGRSSLDSQRSASFGLSYGQRRGSQEHVPPPESPLYGGGPFYGSPAAGYQSTPPQTSYMPLAPVDEDMAQQAYAPPSAAPQGLFGHDSPYQPPARASFDQSYGPETPAAIPTEADSYMPPMVSTGYEPPSIGAPDLEVTEEPEDEKPPKKSTMDDDDDEDDIAARAEALKKAEKARKDREADEAFRKAAEADAQKPAQAKSSWWGWIKGGNKEDANAAAGKPIRAKLGEESSFYYDKDLKKWVNKKDPSSATPARATPPPPKAMGPPSRTVSGSSMPPPPAPAGPGSRPPSVANGPPPPSGSPAQSSLGLPSTPGLGPARSVSTGAVPPAGGASSRPGSSAGPPPRPSTSLSHASSIDDLLGAPQARKGATARGRKKGRYVDVMAQ</sequence>
<evidence type="ECO:0000256" key="4">
    <source>
        <dbReference type="ARBA" id="ARBA00022824"/>
    </source>
</evidence>
<dbReference type="STRING" id="1810919.A0A3D8SBX9"/>
<dbReference type="CDD" id="cd09233">
    <property type="entry name" value="ACE1-Sec16-like"/>
    <property type="match status" value="1"/>
</dbReference>
<dbReference type="GO" id="GO:0016192">
    <property type="term" value="P:vesicle-mediated transport"/>
    <property type="evidence" value="ECO:0007669"/>
    <property type="project" value="UniProtKB-KW"/>
</dbReference>
<feature type="domain" description="Sec16 N-terminal" evidence="14">
    <location>
        <begin position="378"/>
        <end position="616"/>
    </location>
</feature>
<feature type="compositionally biased region" description="Low complexity" evidence="11">
    <location>
        <begin position="1687"/>
        <end position="1699"/>
    </location>
</feature>
<feature type="region of interest" description="Disordered" evidence="11">
    <location>
        <begin position="366"/>
        <end position="388"/>
    </location>
</feature>
<feature type="compositionally biased region" description="Low complexity" evidence="11">
    <location>
        <begin position="1920"/>
        <end position="1930"/>
    </location>
</feature>
<feature type="compositionally biased region" description="Polar residues" evidence="11">
    <location>
        <begin position="1667"/>
        <end position="1676"/>
    </location>
</feature>
<evidence type="ECO:0000256" key="5">
    <source>
        <dbReference type="ARBA" id="ARBA00022892"/>
    </source>
</evidence>
<dbReference type="PANTHER" id="PTHR13402:SF6">
    <property type="entry name" value="SECRETORY 16, ISOFORM I"/>
    <property type="match status" value="1"/>
</dbReference>
<dbReference type="InterPro" id="IPR024468">
    <property type="entry name" value="Sec16_N"/>
</dbReference>
<evidence type="ECO:0000259" key="13">
    <source>
        <dbReference type="Pfam" id="PF12932"/>
    </source>
</evidence>
<dbReference type="OrthoDB" id="8918678at2759"/>
<keyword evidence="4 10" id="KW-0256">Endoplasmic reticulum</keyword>
<feature type="compositionally biased region" description="Low complexity" evidence="11">
    <location>
        <begin position="1940"/>
        <end position="1959"/>
    </location>
</feature>
<feature type="compositionally biased region" description="Pro residues" evidence="11">
    <location>
        <begin position="700"/>
        <end position="716"/>
    </location>
</feature>
<dbReference type="EMBL" id="PVWQ01000004">
    <property type="protein sequence ID" value="RDW83859.1"/>
    <property type="molecule type" value="Genomic_DNA"/>
</dbReference>
<keyword evidence="7 10" id="KW-0072">Autophagy</keyword>
<dbReference type="GO" id="GO:0005789">
    <property type="term" value="C:endoplasmic reticulum membrane"/>
    <property type="evidence" value="ECO:0007669"/>
    <property type="project" value="UniProtKB-SubCell"/>
</dbReference>
<evidence type="ECO:0000313" key="16">
    <source>
        <dbReference type="Proteomes" id="UP000256690"/>
    </source>
</evidence>
<feature type="compositionally biased region" description="Low complexity" evidence="11">
    <location>
        <begin position="66"/>
        <end position="80"/>
    </location>
</feature>
<keyword evidence="8 10" id="KW-0472">Membrane</keyword>
<feature type="compositionally biased region" description="Low complexity" evidence="11">
    <location>
        <begin position="726"/>
        <end position="745"/>
    </location>
</feature>
<feature type="domain" description="Sec16 Sec23-binding" evidence="12">
    <location>
        <begin position="1246"/>
        <end position="1546"/>
    </location>
</feature>
<dbReference type="GO" id="GO:0012507">
    <property type="term" value="C:ER to Golgi transport vesicle membrane"/>
    <property type="evidence" value="ECO:0007669"/>
    <property type="project" value="TreeGrafter"/>
</dbReference>
<dbReference type="PANTHER" id="PTHR13402">
    <property type="entry name" value="RGPR-RELATED"/>
    <property type="match status" value="1"/>
</dbReference>
<keyword evidence="5 10" id="KW-0931">ER-Golgi transport</keyword>
<feature type="domain" description="Sec16 central conserved" evidence="13">
    <location>
        <begin position="1071"/>
        <end position="1188"/>
    </location>
</feature>
<dbReference type="GO" id="GO:0006914">
    <property type="term" value="P:autophagy"/>
    <property type="evidence" value="ECO:0007669"/>
    <property type="project" value="UniProtKB-KW"/>
</dbReference>
<feature type="compositionally biased region" description="Polar residues" evidence="11">
    <location>
        <begin position="332"/>
        <end position="343"/>
    </location>
</feature>
<dbReference type="GeneID" id="38114555"/>
<evidence type="ECO:0000256" key="1">
    <source>
        <dbReference type="ARBA" id="ARBA00004397"/>
    </source>
</evidence>
<feature type="region of interest" description="Disordered" evidence="11">
    <location>
        <begin position="157"/>
        <end position="354"/>
    </location>
</feature>
<feature type="region of interest" description="Disordered" evidence="11">
    <location>
        <begin position="421"/>
        <end position="503"/>
    </location>
</feature>
<comment type="subcellular location">
    <subcellularLocation>
        <location evidence="1">Endoplasmic reticulum membrane</location>
        <topology evidence="1">Peripheral membrane protein</topology>
        <orientation evidence="1">Cytoplasmic side</orientation>
    </subcellularLocation>
</comment>
<feature type="compositionally biased region" description="Polar residues" evidence="11">
    <location>
        <begin position="1604"/>
        <end position="1616"/>
    </location>
</feature>
<feature type="compositionally biased region" description="Polar residues" evidence="11">
    <location>
        <begin position="612"/>
        <end position="623"/>
    </location>
</feature>
<evidence type="ECO:0000256" key="7">
    <source>
        <dbReference type="ARBA" id="ARBA00023006"/>
    </source>
</evidence>
<dbReference type="InterPro" id="IPR024340">
    <property type="entry name" value="Sec16_CCD"/>
</dbReference>
<evidence type="ECO:0000256" key="6">
    <source>
        <dbReference type="ARBA" id="ARBA00022927"/>
    </source>
</evidence>
<keyword evidence="16" id="KW-1185">Reference proteome</keyword>
<feature type="compositionally biased region" description="Polar residues" evidence="11">
    <location>
        <begin position="817"/>
        <end position="836"/>
    </location>
</feature>
<evidence type="ECO:0000256" key="2">
    <source>
        <dbReference type="ARBA" id="ARBA00005927"/>
    </source>
</evidence>
<feature type="compositionally biased region" description="Pro residues" evidence="11">
    <location>
        <begin position="979"/>
        <end position="990"/>
    </location>
</feature>
<dbReference type="InterPro" id="IPR024298">
    <property type="entry name" value="Sec16_Sec23-bd"/>
</dbReference>
<comment type="caution">
    <text evidence="15">The sequence shown here is derived from an EMBL/GenBank/DDBJ whole genome shotgun (WGS) entry which is preliminary data.</text>
</comment>
<dbReference type="GO" id="GO:0070973">
    <property type="term" value="P:protein localization to endoplasmic reticulum exit site"/>
    <property type="evidence" value="ECO:0007669"/>
    <property type="project" value="TreeGrafter"/>
</dbReference>
<feature type="compositionally biased region" description="Basic and acidic residues" evidence="11">
    <location>
        <begin position="1780"/>
        <end position="1811"/>
    </location>
</feature>
<feature type="compositionally biased region" description="Polar residues" evidence="11">
    <location>
        <begin position="1569"/>
        <end position="1581"/>
    </location>
</feature>
<feature type="compositionally biased region" description="Polar residues" evidence="11">
    <location>
        <begin position="200"/>
        <end position="220"/>
    </location>
</feature>
<evidence type="ECO:0000256" key="3">
    <source>
        <dbReference type="ARBA" id="ARBA00022448"/>
    </source>
</evidence>
<proteinExistence type="inferred from homology"/>
<dbReference type="Pfam" id="PF12932">
    <property type="entry name" value="Sec16"/>
    <property type="match status" value="1"/>
</dbReference>
<name>A0A3D8SBX9_9EURO</name>
<evidence type="ECO:0000256" key="11">
    <source>
        <dbReference type="SAM" id="MobiDB-lite"/>
    </source>
</evidence>
<feature type="compositionally biased region" description="Pro residues" evidence="11">
    <location>
        <begin position="430"/>
        <end position="439"/>
    </location>
</feature>
<feature type="compositionally biased region" description="Polar residues" evidence="11">
    <location>
        <begin position="290"/>
        <end position="299"/>
    </location>
</feature>
<evidence type="ECO:0000256" key="9">
    <source>
        <dbReference type="ARBA" id="ARBA00024687"/>
    </source>
</evidence>
<organism evidence="15 16">
    <name type="scientific">Aspergillus mulundensis</name>
    <dbReference type="NCBI Taxonomy" id="1810919"/>
    <lineage>
        <taxon>Eukaryota</taxon>
        <taxon>Fungi</taxon>
        <taxon>Dikarya</taxon>
        <taxon>Ascomycota</taxon>
        <taxon>Pezizomycotina</taxon>
        <taxon>Eurotiomycetes</taxon>
        <taxon>Eurotiomycetidae</taxon>
        <taxon>Eurotiales</taxon>
        <taxon>Aspergillaceae</taxon>
        <taxon>Aspergillus</taxon>
        <taxon>Aspergillus subgen. Nidulantes</taxon>
    </lineage>
</organism>
<comment type="similarity">
    <text evidence="2 10">Belongs to the SEC16 family.</text>
</comment>
<dbReference type="GO" id="GO:0007030">
    <property type="term" value="P:Golgi organization"/>
    <property type="evidence" value="ECO:0007669"/>
    <property type="project" value="TreeGrafter"/>
</dbReference>
<feature type="compositionally biased region" description="Low complexity" evidence="11">
    <location>
        <begin position="97"/>
        <end position="108"/>
    </location>
</feature>
<evidence type="ECO:0000259" key="12">
    <source>
        <dbReference type="Pfam" id="PF12931"/>
    </source>
</evidence>
<dbReference type="Pfam" id="PF12935">
    <property type="entry name" value="Sec16_N"/>
    <property type="match status" value="1"/>
</dbReference>
<feature type="compositionally biased region" description="Basic and acidic residues" evidence="11">
    <location>
        <begin position="272"/>
        <end position="282"/>
    </location>
</feature>
<dbReference type="FunFam" id="1.25.40.1030:FF:000008">
    <property type="entry name" value="Protein transport protein sec16"/>
    <property type="match status" value="1"/>
</dbReference>
<dbReference type="RefSeq" id="XP_026605197.1">
    <property type="nucleotide sequence ID" value="XM_026746201.1"/>
</dbReference>
<evidence type="ECO:0000259" key="14">
    <source>
        <dbReference type="Pfam" id="PF12935"/>
    </source>
</evidence>
<comment type="function">
    <text evidence="9 10">Involved in the initiation of assembly of the COPII coat required for the formation of transport vesicles from the endoplasmic reticulum (ER) and the selection of cargo molecules. Also involved in autophagy.</text>
</comment>
<feature type="compositionally biased region" description="Basic and acidic residues" evidence="11">
    <location>
        <begin position="662"/>
        <end position="671"/>
    </location>
</feature>
<feature type="compositionally biased region" description="Low complexity" evidence="11">
    <location>
        <begin position="1902"/>
        <end position="1912"/>
    </location>
</feature>
<feature type="region of interest" description="Disordered" evidence="11">
    <location>
        <begin position="564"/>
        <end position="1045"/>
    </location>
</feature>
<feature type="compositionally biased region" description="Pro residues" evidence="11">
    <location>
        <begin position="838"/>
        <end position="870"/>
    </location>
</feature>
<reference evidence="15 16" key="1">
    <citation type="journal article" date="2018" name="IMA Fungus">
        <title>IMA Genome-F 9: Draft genome sequence of Annulohypoxylon stygium, Aspergillus mulundensis, Berkeleyomyces basicola (syn. Thielaviopsis basicola), Ceratocystis smalleyi, two Cercospora beticola strains, Coleophoma cylindrospora, Fusarium fracticaudum, Phialophora cf. hyalina, and Morchella septimelata.</title>
        <authorList>
            <person name="Wingfield B.D."/>
            <person name="Bills G.F."/>
            <person name="Dong Y."/>
            <person name="Huang W."/>
            <person name="Nel W.J."/>
            <person name="Swalarsk-Parry B.S."/>
            <person name="Vaghefi N."/>
            <person name="Wilken P.M."/>
            <person name="An Z."/>
            <person name="de Beer Z.W."/>
            <person name="De Vos L."/>
            <person name="Chen L."/>
            <person name="Duong T.A."/>
            <person name="Gao Y."/>
            <person name="Hammerbacher A."/>
            <person name="Kikkert J.R."/>
            <person name="Li Y."/>
            <person name="Li H."/>
            <person name="Li K."/>
            <person name="Li Q."/>
            <person name="Liu X."/>
            <person name="Ma X."/>
            <person name="Naidoo K."/>
            <person name="Pethybridge S.J."/>
            <person name="Sun J."/>
            <person name="Steenkamp E.T."/>
            <person name="van der Nest M.A."/>
            <person name="van Wyk S."/>
            <person name="Wingfield M.J."/>
            <person name="Xiong C."/>
            <person name="Yue Q."/>
            <person name="Zhang X."/>
        </authorList>
    </citation>
    <scope>NUCLEOTIDE SEQUENCE [LARGE SCALE GENOMIC DNA]</scope>
    <source>
        <strain evidence="15 16">DSM 5745</strain>
    </source>
</reference>
<dbReference type="GO" id="GO:0015031">
    <property type="term" value="P:protein transport"/>
    <property type="evidence" value="ECO:0007669"/>
    <property type="project" value="UniProtKB-KW"/>
</dbReference>
<feature type="region of interest" description="Disordered" evidence="11">
    <location>
        <begin position="1564"/>
        <end position="2004"/>
    </location>
</feature>
<keyword evidence="6 10" id="KW-0653">Protein transport</keyword>
<dbReference type="Gene3D" id="1.25.40.1030">
    <property type="match status" value="1"/>
</dbReference>
<feature type="region of interest" description="Disordered" evidence="11">
    <location>
        <begin position="1"/>
        <end position="113"/>
    </location>
</feature>
<accession>A0A3D8SBX9</accession>
<feature type="compositionally biased region" description="Low complexity" evidence="11">
    <location>
        <begin position="991"/>
        <end position="1003"/>
    </location>
</feature>
<feature type="compositionally biased region" description="Polar residues" evidence="11">
    <location>
        <begin position="933"/>
        <end position="951"/>
    </location>
</feature>
<feature type="compositionally biased region" description="Polar residues" evidence="11">
    <location>
        <begin position="1623"/>
        <end position="1632"/>
    </location>
</feature>
<evidence type="ECO:0000256" key="10">
    <source>
        <dbReference type="RuleBase" id="RU364101"/>
    </source>
</evidence>
<dbReference type="GO" id="GO:0070971">
    <property type="term" value="C:endoplasmic reticulum exit site"/>
    <property type="evidence" value="ECO:0007669"/>
    <property type="project" value="UniProtKB-ARBA"/>
</dbReference>
<gene>
    <name evidence="15" type="ORF">DSM5745_04185</name>
</gene>
<dbReference type="Pfam" id="PF12931">
    <property type="entry name" value="TPR_Sec16"/>
    <property type="match status" value="1"/>
</dbReference>
<keyword evidence="3 10" id="KW-0813">Transport</keyword>